<feature type="domain" description="ABC transporter" evidence="3">
    <location>
        <begin position="6"/>
        <end position="229"/>
    </location>
</feature>
<dbReference type="GO" id="GO:0005524">
    <property type="term" value="F:ATP binding"/>
    <property type="evidence" value="ECO:0007669"/>
    <property type="project" value="UniProtKB-KW"/>
</dbReference>
<comment type="caution">
    <text evidence="4">The sequence shown here is derived from an EMBL/GenBank/DDBJ whole genome shotgun (WGS) entry which is preliminary data.</text>
</comment>
<dbReference type="SUPFAM" id="SSF52540">
    <property type="entry name" value="P-loop containing nucleoside triphosphate hydrolases"/>
    <property type="match status" value="1"/>
</dbReference>
<keyword evidence="5" id="KW-1185">Reference proteome</keyword>
<dbReference type="RefSeq" id="WP_064611897.1">
    <property type="nucleotide sequence ID" value="NZ_LXHB01000136.1"/>
</dbReference>
<protein>
    <submittedName>
        <fullName evidence="4">YbbL ABC transporter ATP-binding protein</fullName>
    </submittedName>
</protein>
<dbReference type="OrthoDB" id="4408248at2"/>
<evidence type="ECO:0000313" key="4">
    <source>
        <dbReference type="EMBL" id="OAU94582.1"/>
    </source>
</evidence>
<name>A0A198UH82_MORCA</name>
<organism evidence="4 5">
    <name type="scientific">Moraxella catarrhalis</name>
    <name type="common">Branhamella catarrhalis</name>
    <dbReference type="NCBI Taxonomy" id="480"/>
    <lineage>
        <taxon>Bacteria</taxon>
        <taxon>Pseudomonadati</taxon>
        <taxon>Pseudomonadota</taxon>
        <taxon>Gammaproteobacteria</taxon>
        <taxon>Moraxellales</taxon>
        <taxon>Moraxellaceae</taxon>
        <taxon>Moraxella</taxon>
    </lineage>
</organism>
<dbReference type="PANTHER" id="PTHR43119">
    <property type="entry name" value="ABC TRANSPORT PROTEIN ATP-BINDING COMPONENT-RELATED"/>
    <property type="match status" value="1"/>
</dbReference>
<gene>
    <name evidence="4" type="ORF">AO384_1939</name>
</gene>
<accession>A0A198UH82</accession>
<evidence type="ECO:0000259" key="3">
    <source>
        <dbReference type="PROSITE" id="PS50893"/>
    </source>
</evidence>
<evidence type="ECO:0000256" key="1">
    <source>
        <dbReference type="ARBA" id="ARBA00022741"/>
    </source>
</evidence>
<dbReference type="SMART" id="SM00382">
    <property type="entry name" value="AAA"/>
    <property type="match status" value="1"/>
</dbReference>
<sequence>MALFIFDRLNIHISTPDQTRTLLHQAQGSINAGQKIILIGASGSGKSLFLSALAGQLPHEGDAVLNLPNQTLSCSSDPLLWREKVALITQTPVMIAETVMDNLKLPLTFKQHQDKVFDQNWHISQLSRFGKTAEFLNQNIHTLSGGERQIVHFMRTLQLNPALLLLDEPTAALDENTAAKLIDCVNDWVSDQPDRAVIWVSHQPHHAMALSAISWWIKDGVLITERSKL</sequence>
<dbReference type="InterPro" id="IPR003439">
    <property type="entry name" value="ABC_transporter-like_ATP-bd"/>
</dbReference>
<reference evidence="4 5" key="1">
    <citation type="journal article" date="2016" name="Genome Biol. Evol.">
        <title>Comparative Genomic Analyses of the Moraxella catarrhalis Serosensitive and Seroresistant Lineages Demonstrate Their Independent Evolution.</title>
        <authorList>
            <person name="Earl J.P."/>
            <person name="de Vries S.P."/>
            <person name="Ahmed A."/>
            <person name="Powell E."/>
            <person name="Schultz M.P."/>
            <person name="Hermans P.W."/>
            <person name="Hill D.J."/>
            <person name="Zhou Z."/>
            <person name="Constantinidou C.I."/>
            <person name="Hu F.Z."/>
            <person name="Bootsma H.J."/>
            <person name="Ehrlich G.D."/>
        </authorList>
    </citation>
    <scope>NUCLEOTIDE SEQUENCE [LARGE SCALE GENOMIC DNA]</scope>
    <source>
        <strain evidence="4 5">Z7542</strain>
    </source>
</reference>
<dbReference type="PROSITE" id="PS50893">
    <property type="entry name" value="ABC_TRANSPORTER_2"/>
    <property type="match status" value="1"/>
</dbReference>
<dbReference type="PATRIC" id="fig|480.237.peg.2014"/>
<evidence type="ECO:0000256" key="2">
    <source>
        <dbReference type="ARBA" id="ARBA00022840"/>
    </source>
</evidence>
<dbReference type="EMBL" id="LXHC01000028">
    <property type="protein sequence ID" value="OAU94582.1"/>
    <property type="molecule type" value="Genomic_DNA"/>
</dbReference>
<dbReference type="AlphaFoldDB" id="A0A198UH82"/>
<dbReference type="Pfam" id="PF00005">
    <property type="entry name" value="ABC_tran"/>
    <property type="match status" value="1"/>
</dbReference>
<dbReference type="Proteomes" id="UP000078228">
    <property type="component" value="Unassembled WGS sequence"/>
</dbReference>
<dbReference type="GO" id="GO:0016887">
    <property type="term" value="F:ATP hydrolysis activity"/>
    <property type="evidence" value="ECO:0007669"/>
    <property type="project" value="InterPro"/>
</dbReference>
<evidence type="ECO:0000313" key="5">
    <source>
        <dbReference type="Proteomes" id="UP000078228"/>
    </source>
</evidence>
<dbReference type="PANTHER" id="PTHR43119:SF1">
    <property type="entry name" value="ABC TRANSPORTER DOMAIN-CONTAINING PROTEIN"/>
    <property type="match status" value="1"/>
</dbReference>
<keyword evidence="1" id="KW-0547">Nucleotide-binding</keyword>
<keyword evidence="2 4" id="KW-0067">ATP-binding</keyword>
<dbReference type="InterPro" id="IPR003593">
    <property type="entry name" value="AAA+_ATPase"/>
</dbReference>
<dbReference type="InterPro" id="IPR027417">
    <property type="entry name" value="P-loop_NTPase"/>
</dbReference>
<dbReference type="Gene3D" id="3.40.50.300">
    <property type="entry name" value="P-loop containing nucleotide triphosphate hydrolases"/>
    <property type="match status" value="1"/>
</dbReference>
<proteinExistence type="predicted"/>